<sequence>MFRAIPATEKPTAARAPDSQISSHGIRRRFRAGLSLAGGWTPLSSECKDRPPGDSCMAPPACAKRAVDSGLEVYPRQATLLPG</sequence>
<dbReference type="Proteomes" id="UP001500393">
    <property type="component" value="Unassembled WGS sequence"/>
</dbReference>
<name>A0ABN2E264_9ACTN</name>
<evidence type="ECO:0000313" key="3">
    <source>
        <dbReference type="Proteomes" id="UP001500393"/>
    </source>
</evidence>
<keyword evidence="3" id="KW-1185">Reference proteome</keyword>
<protein>
    <submittedName>
        <fullName evidence="2">Uncharacterized protein</fullName>
    </submittedName>
</protein>
<organism evidence="2 3">
    <name type="scientific">Kribbella sancticallisti</name>
    <dbReference type="NCBI Taxonomy" id="460087"/>
    <lineage>
        <taxon>Bacteria</taxon>
        <taxon>Bacillati</taxon>
        <taxon>Actinomycetota</taxon>
        <taxon>Actinomycetes</taxon>
        <taxon>Propionibacteriales</taxon>
        <taxon>Kribbellaceae</taxon>
        <taxon>Kribbella</taxon>
    </lineage>
</organism>
<proteinExistence type="predicted"/>
<accession>A0ABN2E264</accession>
<evidence type="ECO:0000313" key="2">
    <source>
        <dbReference type="EMBL" id="GAA1593924.1"/>
    </source>
</evidence>
<feature type="region of interest" description="Disordered" evidence="1">
    <location>
        <begin position="1"/>
        <end position="24"/>
    </location>
</feature>
<reference evidence="2 3" key="1">
    <citation type="journal article" date="2019" name="Int. J. Syst. Evol. Microbiol.">
        <title>The Global Catalogue of Microorganisms (GCM) 10K type strain sequencing project: providing services to taxonomists for standard genome sequencing and annotation.</title>
        <authorList>
            <consortium name="The Broad Institute Genomics Platform"/>
            <consortium name="The Broad Institute Genome Sequencing Center for Infectious Disease"/>
            <person name="Wu L."/>
            <person name="Ma J."/>
        </authorList>
    </citation>
    <scope>NUCLEOTIDE SEQUENCE [LARGE SCALE GENOMIC DNA]</scope>
    <source>
        <strain evidence="2 3">JCM 14969</strain>
    </source>
</reference>
<comment type="caution">
    <text evidence="2">The sequence shown here is derived from an EMBL/GenBank/DDBJ whole genome shotgun (WGS) entry which is preliminary data.</text>
</comment>
<gene>
    <name evidence="2" type="ORF">GCM10009789_55010</name>
</gene>
<evidence type="ECO:0000256" key="1">
    <source>
        <dbReference type="SAM" id="MobiDB-lite"/>
    </source>
</evidence>
<dbReference type="EMBL" id="BAAAOS010000041">
    <property type="protein sequence ID" value="GAA1593924.1"/>
    <property type="molecule type" value="Genomic_DNA"/>
</dbReference>